<accession>A0ABY5ZM42</accession>
<evidence type="ECO:0000259" key="2">
    <source>
        <dbReference type="PROSITE" id="PS51782"/>
    </source>
</evidence>
<evidence type="ECO:0000256" key="1">
    <source>
        <dbReference type="SAM" id="SignalP"/>
    </source>
</evidence>
<name>A0ABY5ZM42_9BACT</name>
<dbReference type="SMART" id="SM00257">
    <property type="entry name" value="LysM"/>
    <property type="match status" value="1"/>
</dbReference>
<evidence type="ECO:0000313" key="3">
    <source>
        <dbReference type="EMBL" id="UWZ79027.1"/>
    </source>
</evidence>
<dbReference type="InterPro" id="IPR052196">
    <property type="entry name" value="Bact_Kbp"/>
</dbReference>
<proteinExistence type="predicted"/>
<dbReference type="PROSITE" id="PS51782">
    <property type="entry name" value="LYSM"/>
    <property type="match status" value="1"/>
</dbReference>
<dbReference type="CDD" id="cd00118">
    <property type="entry name" value="LysM"/>
    <property type="match status" value="1"/>
</dbReference>
<feature type="domain" description="LysM" evidence="2">
    <location>
        <begin position="26"/>
        <end position="74"/>
    </location>
</feature>
<feature type="chain" id="PRO_5047351353" evidence="1">
    <location>
        <begin position="22"/>
        <end position="331"/>
    </location>
</feature>
<dbReference type="Pfam" id="PF01476">
    <property type="entry name" value="LysM"/>
    <property type="match status" value="1"/>
</dbReference>
<dbReference type="PANTHER" id="PTHR34700">
    <property type="entry name" value="POTASSIUM BINDING PROTEIN KBP"/>
    <property type="match status" value="1"/>
</dbReference>
<dbReference type="PANTHER" id="PTHR34700:SF4">
    <property type="entry name" value="PHAGE-LIKE ELEMENT PBSX PROTEIN XKDP"/>
    <property type="match status" value="1"/>
</dbReference>
<dbReference type="Proteomes" id="UP001060414">
    <property type="component" value="Chromosome"/>
</dbReference>
<dbReference type="InterPro" id="IPR018392">
    <property type="entry name" value="LysM"/>
</dbReference>
<reference evidence="3" key="1">
    <citation type="journal article" date="2022" name="Environ. Microbiol.">
        <title>Geoalkalibacter halelectricus SAP #1 sp. nov. possessing extracellular electron transfer and mineral#reducing capabilities from a haloalkaline environment.</title>
        <authorList>
            <person name="Yadav S."/>
            <person name="Singh R."/>
            <person name="Sundharam S.S."/>
            <person name="Chaudhary S."/>
            <person name="Krishnamurthi S."/>
            <person name="Patil S.A."/>
        </authorList>
    </citation>
    <scope>NUCLEOTIDE SEQUENCE</scope>
    <source>
        <strain evidence="3">SAP-1</strain>
    </source>
</reference>
<evidence type="ECO:0000313" key="4">
    <source>
        <dbReference type="Proteomes" id="UP001060414"/>
    </source>
</evidence>
<gene>
    <name evidence="3" type="ORF">L9S41_15280</name>
</gene>
<keyword evidence="4" id="KW-1185">Reference proteome</keyword>
<organism evidence="3 4">
    <name type="scientific">Geoalkalibacter halelectricus</name>
    <dbReference type="NCBI Taxonomy" id="2847045"/>
    <lineage>
        <taxon>Bacteria</taxon>
        <taxon>Pseudomonadati</taxon>
        <taxon>Thermodesulfobacteriota</taxon>
        <taxon>Desulfuromonadia</taxon>
        <taxon>Desulfuromonadales</taxon>
        <taxon>Geoalkalibacteraceae</taxon>
        <taxon>Geoalkalibacter</taxon>
    </lineage>
</organism>
<dbReference type="Gene3D" id="3.10.350.10">
    <property type="entry name" value="LysM domain"/>
    <property type="match status" value="1"/>
</dbReference>
<dbReference type="RefSeq" id="WP_260747382.1">
    <property type="nucleotide sequence ID" value="NZ_CP092109.1"/>
</dbReference>
<sequence>MALRKALILAVLLLTTGLATAAEESRIYVIQKGDTLWGISERFIKDPFYWPNLWATNPDIRNPHFIYPGQRLRIFPDRIEFITDEEQPVPVTPPTVEEPPVPSDSIAIRAFGGQGFVDSLVSNVGTLVDATDNRIMMGSGDRVFVELTDPGRVAPGDRFTLFHLGDRVRHPHTNESLGYLVTDLGTIQITDIHPQVASAEIIEAQREILRGAKLRPYQAPNREIELKEAVAPLAGTIIGSDDRNLALGQNMVAYIDLGADDGLQPGNLMIISRPRKATEIAQQMRTGPLELPEIVLGAGVVLETRGRTASLLIVKSVDAINRGDRVHAQMR</sequence>
<dbReference type="InterPro" id="IPR036779">
    <property type="entry name" value="LysM_dom_sf"/>
</dbReference>
<protein>
    <submittedName>
        <fullName evidence="3">LysM peptidoglycan-binding domain-containing protein</fullName>
    </submittedName>
</protein>
<feature type="signal peptide" evidence="1">
    <location>
        <begin position="1"/>
        <end position="21"/>
    </location>
</feature>
<dbReference type="SUPFAM" id="SSF54106">
    <property type="entry name" value="LysM domain"/>
    <property type="match status" value="1"/>
</dbReference>
<dbReference type="EMBL" id="CP092109">
    <property type="protein sequence ID" value="UWZ79027.1"/>
    <property type="molecule type" value="Genomic_DNA"/>
</dbReference>
<keyword evidence="1" id="KW-0732">Signal</keyword>